<evidence type="ECO:0000259" key="4">
    <source>
        <dbReference type="Pfam" id="PF25023"/>
    </source>
</evidence>
<gene>
    <name evidence="5" type="ORF">SAMN05421684_5999</name>
</gene>
<dbReference type="SUPFAM" id="SSF51294">
    <property type="entry name" value="Hedgehog/intein (Hint) domain"/>
    <property type="match status" value="1"/>
</dbReference>
<dbReference type="NCBIfam" id="TIGR01443">
    <property type="entry name" value="intein_Cterm"/>
    <property type="match status" value="1"/>
</dbReference>
<dbReference type="PANTHER" id="PTHR32305:SF17">
    <property type="entry name" value="TRNA NUCLEASE WAPA"/>
    <property type="match status" value="1"/>
</dbReference>
<dbReference type="OrthoDB" id="291011at2"/>
<evidence type="ECO:0000313" key="6">
    <source>
        <dbReference type="Proteomes" id="UP000199632"/>
    </source>
</evidence>
<feature type="signal peptide" evidence="3">
    <location>
        <begin position="1"/>
        <end position="36"/>
    </location>
</feature>
<dbReference type="InterPro" id="IPR036844">
    <property type="entry name" value="Hint_dom_sf"/>
</dbReference>
<dbReference type="Gene3D" id="2.170.16.10">
    <property type="entry name" value="Hedgehog/Intein (Hint) domain"/>
    <property type="match status" value="1"/>
</dbReference>
<feature type="compositionally biased region" description="Polar residues" evidence="2">
    <location>
        <begin position="41"/>
        <end position="54"/>
    </location>
</feature>
<sequence length="2247" mass="241194">MSVARSFAVILKRPRIAAVMSAVMIASLLAAPEAAAAPPGGTSSPDISQRSVPTSPHKPAAVSESSMPQWTPSSPKWPAASLQEVDLPAAPAAGARGRLAQAGSGVVSVGRPQVDAAARSAASVPARASVEVFDQKVSKAAALDGVLFRVQRADGGSSSGPVAVDVDTSGFAGAFGGGWRSRLMVARFPACVLTTPAAEGCSSPQPVESSRLDNRTGHVSAVVDAPAVDAPASGSPQQAAPDPAMSAGAQVLAVMAAPSSDTGDFSKTSYKSSYEWTAGTSAGDFSWSYPMAVPPVPGGLQPSVGLSYNSGSVDGQTAGENVQPGAVGEGWDLQTGGYIERAYRPCADDIDHHPSWVAMTGDLCYRFSNFRLVWGGKSTEMIPDANGTWRLADDDGEKLEQLEGASNGATGEHWRLTTADGTKYTFGLNRLPGWSTGKRETHSALNVKVLFNHANEPLYNAAGIRDSFAYVTWRWNLDYVVDVHNNSMAYFYDKQTQRSGTLGHGEWFQTYDRSADLNRIEYGMRAGTELATATPPAKVLFTNNERCLSDCGTFAAPKTANWPDTPWDLDCSTSASACPENLAPSFWTSKKLAKVTTQIWTGTGTTYNSVDEWALTHDFPSTGNGTDPVLWLRSIQRTGRAGGTALTLPEVRFEGVRMDQRADYDPGATMAQPRKFRINEVKTETGGLIGVKYTGVGGGCQFGGTFPTPENNPRRCFPRFFKPQTVEAGFGWWHKYVVESVTEKDLVGGSPDVVNKYAYSLDAASTSVLWAYDGGASMWATAGREGGDEDRYKKSWGDWRGYTNVTITTGPDAGPKTVTKKIFMRGLRGDLTDVGEDRVSTVTNSIGTAWPDNRWRRGWLLEEQHVDSAGQIQSKTIYEPVNFETGIRSLFGWVIPADQRSIISRNLVTRTYTWLAGATPPRFRETAVENTWDPGRGYLLKTNDRGDVALSTDDRCTEYWYTDNTTGGRYLIGMPNRVRTVGVACTATPSFPADAVSDIRTFYDGATTHGAAPTKGLVTKTEAATSYTGSTPNYIKTSTIGYDTTYGRATSVADALDRTGTTTYTQGTNGLDATVKVRNPMPDTNKQEITTTLDPTRGLPITVNDANGKVTTGQYDALGRTTKVWLPGRETNLTPNTEYAYAVTNTAPNSIQTKTLNPAGAQISSFEFFDGLLRPRQTQQMSPDGKTTVSDSKYDERGLVNKISAFYDGNTAPGNALRNFADSNVETQNRYTYDSLGRQSTDELWSLDTRKWLTTATYDGDRVNVDPPVGATPTTTITDARGRASAVWQYAGSGPSGTHEDTSYAYDDSDRLTKVTDAAGNHWDHTYDLLGRRTKTVDPDAGTATSTYNNAGQLITSTDGRGEVLWRKYDELGRQTELRDDSATGTLRASWIYDTLAKGLPTSSTRHTGGNTYTTAVTGYDASYQPLGTTVTVPVSEVGLGSYTTSATYNVDGSIATATLPGGASVGGLPAETLVYEYTAAGAATTMKAGSATTYVGGTTLAWDGQVTQRLLGTGTKQVRQSYVLETGTRRLNTSDVATQNQADTTKWDSKTSTAFKYDDAGNVLSMDGTTNGVLDQIECFKYDHQRRMTNAWTQAATGCTTTPQRTGTDPYQVAWTYDVTGNRKTQATTTAAGTTTATSTYPAAGAPQPHAVSSVAYTGAASRPGDSFGYNGGGFTTSRTVNGTTQTLTWDAEGHLETTTQAGLTTSYVYDADGNRILRRDANGTTLYLGDTEIHRNGTAASDGTRYYSHNGDTVAVRTIAGLTWLSADHHDTNQATINSDTLAMTRRRTMPFGEPRGNQPGTWPGQKGFVGGTLDPTGLTHIDAREYDPTLGRFISVDPLFDLSDPQSWNGYAYANNSPVTSSDPSGLGRIDDGMDSNPVKPPPDPPTPPKGDDGGGTKPSKEDVDKAHDIEDKSTLDVVIEAAGQIVISLLGIDNIMGCIDGSAAACFWAALDVFPVGRAFSLARRSGELISGIARAIKAVGALAKERKWAREVLDAEKAVQKEADDLLGAACKANSFAAGTLVLMADGKTRPIDQIEVGDQLTVTDPESGETTARKVTELHVNIDVALTDLTVTTVNGVETVVKTTDEHPFWVPSRGEWVGAANLHDGVTLDTLDASGAVVRKVTTYSGPVTMYNLTVDNIHTYYVLAGVTPILVHNCPEDLPGDQFSNHARDRLASREVSEAEARRVLDREPFPYWHDGQWKMGYYDPGSKIFIGKTIDGNINTVIRNVDRGYPSRLQRARP</sequence>
<dbReference type="PROSITE" id="PS50818">
    <property type="entry name" value="INTEIN_C_TER"/>
    <property type="match status" value="1"/>
</dbReference>
<feature type="compositionally biased region" description="Polar residues" evidence="2">
    <location>
        <begin position="1857"/>
        <end position="1867"/>
    </location>
</feature>
<proteinExistence type="predicted"/>
<dbReference type="RefSeq" id="WP_143049932.1">
    <property type="nucleotide sequence ID" value="NZ_BOND01000001.1"/>
</dbReference>
<feature type="compositionally biased region" description="Pro residues" evidence="2">
    <location>
        <begin position="1882"/>
        <end position="1892"/>
    </location>
</feature>
<dbReference type="NCBIfam" id="TIGR01643">
    <property type="entry name" value="YD_repeat_2x"/>
    <property type="match status" value="3"/>
</dbReference>
<evidence type="ECO:0000256" key="1">
    <source>
        <dbReference type="ARBA" id="ARBA00022737"/>
    </source>
</evidence>
<dbReference type="InterPro" id="IPR006530">
    <property type="entry name" value="YD"/>
</dbReference>
<dbReference type="InterPro" id="IPR030934">
    <property type="entry name" value="Intein_C"/>
</dbReference>
<dbReference type="Pfam" id="PF05593">
    <property type="entry name" value="RHS_repeat"/>
    <property type="match status" value="1"/>
</dbReference>
<feature type="domain" description="Teneurin-like YD-shell" evidence="4">
    <location>
        <begin position="1549"/>
        <end position="1862"/>
    </location>
</feature>
<organism evidence="5 6">
    <name type="scientific">Asanoa ishikariensis</name>
    <dbReference type="NCBI Taxonomy" id="137265"/>
    <lineage>
        <taxon>Bacteria</taxon>
        <taxon>Bacillati</taxon>
        <taxon>Actinomycetota</taxon>
        <taxon>Actinomycetes</taxon>
        <taxon>Micromonosporales</taxon>
        <taxon>Micromonosporaceae</taxon>
        <taxon>Asanoa</taxon>
    </lineage>
</organism>
<dbReference type="STRING" id="137265.SAMN05421684_5999"/>
<dbReference type="Pfam" id="PF07591">
    <property type="entry name" value="PT-HINT"/>
    <property type="match status" value="1"/>
</dbReference>
<dbReference type="Gene3D" id="2.180.10.10">
    <property type="entry name" value="RHS repeat-associated core"/>
    <property type="match status" value="2"/>
</dbReference>
<reference evidence="6" key="1">
    <citation type="submission" date="2016-10" db="EMBL/GenBank/DDBJ databases">
        <authorList>
            <person name="Varghese N."/>
            <person name="Submissions S."/>
        </authorList>
    </citation>
    <scope>NUCLEOTIDE SEQUENCE [LARGE SCALE GENOMIC DNA]</scope>
    <source>
        <strain evidence="6">DSM 44718</strain>
    </source>
</reference>
<feature type="region of interest" description="Disordered" evidence="2">
    <location>
        <begin position="35"/>
        <end position="78"/>
    </location>
</feature>
<dbReference type="CDD" id="cd00081">
    <property type="entry name" value="Hint"/>
    <property type="match status" value="1"/>
</dbReference>
<evidence type="ECO:0000256" key="2">
    <source>
        <dbReference type="SAM" id="MobiDB-lite"/>
    </source>
</evidence>
<feature type="chain" id="PRO_5011467665" evidence="3">
    <location>
        <begin position="37"/>
        <end position="2247"/>
    </location>
</feature>
<feature type="compositionally biased region" description="Basic and acidic residues" evidence="2">
    <location>
        <begin position="1893"/>
        <end position="1911"/>
    </location>
</feature>
<dbReference type="InterPro" id="IPR022385">
    <property type="entry name" value="Rhs_assc_core"/>
</dbReference>
<dbReference type="PANTHER" id="PTHR32305">
    <property type="match status" value="1"/>
</dbReference>
<evidence type="ECO:0000313" key="5">
    <source>
        <dbReference type="EMBL" id="SDZ50983.1"/>
    </source>
</evidence>
<feature type="region of interest" description="Disordered" evidence="2">
    <location>
        <begin position="1857"/>
        <end position="1911"/>
    </location>
</feature>
<keyword evidence="1" id="KW-0677">Repeat</keyword>
<dbReference type="InterPro" id="IPR050708">
    <property type="entry name" value="T6SS_VgrG/RHS"/>
</dbReference>
<dbReference type="NCBIfam" id="TIGR03696">
    <property type="entry name" value="Rhs_assc_core"/>
    <property type="match status" value="1"/>
</dbReference>
<protein>
    <submittedName>
        <fullName evidence="5">Intein C-terminal splicing region/RHS repeat-associated core domain-containing protein</fullName>
    </submittedName>
</protein>
<dbReference type="InterPro" id="IPR056823">
    <property type="entry name" value="TEN-like_YD-shell"/>
</dbReference>
<keyword evidence="6" id="KW-1185">Reference proteome</keyword>
<dbReference type="Pfam" id="PF25023">
    <property type="entry name" value="TEN_YD-shell"/>
    <property type="match status" value="1"/>
</dbReference>
<dbReference type="EMBL" id="FNQB01000003">
    <property type="protein sequence ID" value="SDZ50983.1"/>
    <property type="molecule type" value="Genomic_DNA"/>
</dbReference>
<dbReference type="Proteomes" id="UP000199632">
    <property type="component" value="Unassembled WGS sequence"/>
</dbReference>
<keyword evidence="3" id="KW-0732">Signal</keyword>
<dbReference type="InterPro" id="IPR031325">
    <property type="entry name" value="RHS_repeat"/>
</dbReference>
<feature type="compositionally biased region" description="Polar residues" evidence="2">
    <location>
        <begin position="63"/>
        <end position="74"/>
    </location>
</feature>
<evidence type="ECO:0000256" key="3">
    <source>
        <dbReference type="SAM" id="SignalP"/>
    </source>
</evidence>
<accession>A0A1H3TL24</accession>
<name>A0A1H3TL24_9ACTN</name>